<dbReference type="EMBL" id="CP024081">
    <property type="protein sequence ID" value="AVU74155.1"/>
    <property type="molecule type" value="Genomic_DNA"/>
</dbReference>
<accession>A0ABN5JLZ3</accession>
<feature type="region of interest" description="Disordered" evidence="1">
    <location>
        <begin position="70"/>
        <end position="94"/>
    </location>
</feature>
<gene>
    <name evidence="2" type="ORF">CRX69_02720</name>
</gene>
<evidence type="ECO:0000313" key="2">
    <source>
        <dbReference type="EMBL" id="AVU74155.1"/>
    </source>
</evidence>
<proteinExistence type="predicted"/>
<protein>
    <submittedName>
        <fullName evidence="2">Uncharacterized protein</fullName>
    </submittedName>
</protein>
<evidence type="ECO:0000313" key="3">
    <source>
        <dbReference type="Proteomes" id="UP000241936"/>
    </source>
</evidence>
<sequence>MAIASRLAPTWVLGRSWGLRSKQIPCGSEPARDSGGSACIDVEWAAVIASRLASTWVLGRSWGLRATQIPCGSEPARDSGGSVGVDAESAYRGG</sequence>
<evidence type="ECO:0000256" key="1">
    <source>
        <dbReference type="SAM" id="MobiDB-lite"/>
    </source>
</evidence>
<reference evidence="2 3" key="1">
    <citation type="journal article" date="2018" name="Front. Microbiol.">
        <title>Pseudomonas rhizophila S211, a New Plant Growth-Promoting Rhizobacterium with Potential in Pesticide-Bioremediation.</title>
        <authorList>
            <person name="Hassen W."/>
            <person name="Neifar M."/>
            <person name="Cherif H."/>
            <person name="Najjari A."/>
            <person name="Chouchane H."/>
            <person name="Driouich R.C."/>
            <person name="Salah A."/>
            <person name="Naili F."/>
            <person name="Mosbah A."/>
            <person name="Souissi Y."/>
            <person name="Raddadi N."/>
            <person name="Ouzari H.I."/>
            <person name="Fava F."/>
            <person name="Cherif A."/>
        </authorList>
    </citation>
    <scope>NUCLEOTIDE SEQUENCE [LARGE SCALE GENOMIC DNA]</scope>
    <source>
        <strain evidence="2 3">S211</strain>
    </source>
</reference>
<dbReference type="Proteomes" id="UP000241936">
    <property type="component" value="Chromosome"/>
</dbReference>
<keyword evidence="3" id="KW-1185">Reference proteome</keyword>
<organism evidence="2 3">
    <name type="scientific">Pseudomonas rhizophila</name>
    <dbReference type="NCBI Taxonomy" id="2045200"/>
    <lineage>
        <taxon>Bacteria</taxon>
        <taxon>Pseudomonadati</taxon>
        <taxon>Pseudomonadota</taxon>
        <taxon>Gammaproteobacteria</taxon>
        <taxon>Pseudomonadales</taxon>
        <taxon>Pseudomonadaceae</taxon>
        <taxon>Pseudomonas</taxon>
    </lineage>
</organism>
<name>A0ABN5JLZ3_9PSED</name>